<dbReference type="OrthoDB" id="9156132at2"/>
<organism evidence="1 2">
    <name type="scientific">Methyloversatilis universalis (strain ATCC BAA-1314 / DSM 25237 / JCM 13912 / CCUG 52030 / FAM5)</name>
    <dbReference type="NCBI Taxonomy" id="1000565"/>
    <lineage>
        <taxon>Bacteria</taxon>
        <taxon>Pseudomonadati</taxon>
        <taxon>Pseudomonadota</taxon>
        <taxon>Betaproteobacteria</taxon>
        <taxon>Nitrosomonadales</taxon>
        <taxon>Sterolibacteriaceae</taxon>
        <taxon>Methyloversatilis</taxon>
    </lineage>
</organism>
<dbReference type="Proteomes" id="UP000005019">
    <property type="component" value="Unassembled WGS sequence"/>
</dbReference>
<protein>
    <submittedName>
        <fullName evidence="1">Uncharacterized protein</fullName>
    </submittedName>
</protein>
<reference evidence="1 2" key="1">
    <citation type="journal article" date="2011" name="J. Bacteriol.">
        <title>Genome sequence of Methyloversatilis universalis FAM5T, a methylotrophic representative of the order Rhodocyclales.</title>
        <authorList>
            <person name="Kittichotirat W."/>
            <person name="Good N.M."/>
            <person name="Hall R."/>
            <person name="Bringel F."/>
            <person name="Lajus A."/>
            <person name="Medigue C."/>
            <person name="Smalley N.E."/>
            <person name="Beck D."/>
            <person name="Bumgarner R."/>
            <person name="Vuilleumier S."/>
            <person name="Kalyuzhnaya M.G."/>
        </authorList>
    </citation>
    <scope>NUCLEOTIDE SEQUENCE [LARGE SCALE GENOMIC DNA]</scope>
    <source>
        <strain evidence="2">ATCC BAA-1314 / JCM 13912 / FAM5</strain>
    </source>
</reference>
<proteinExistence type="predicted"/>
<dbReference type="RefSeq" id="WP_008060264.1">
    <property type="nucleotide sequence ID" value="NZ_AFHG01000041.1"/>
</dbReference>
<dbReference type="EMBL" id="AFHG01000041">
    <property type="protein sequence ID" value="EGK72319.1"/>
    <property type="molecule type" value="Genomic_DNA"/>
</dbReference>
<dbReference type="eggNOG" id="ENOG5032P80">
    <property type="taxonomic scope" value="Bacteria"/>
</dbReference>
<keyword evidence="2" id="KW-1185">Reference proteome</keyword>
<comment type="caution">
    <text evidence="1">The sequence shown here is derived from an EMBL/GenBank/DDBJ whole genome shotgun (WGS) entry which is preliminary data.</text>
</comment>
<dbReference type="AlphaFoldDB" id="F5RAU8"/>
<evidence type="ECO:0000313" key="2">
    <source>
        <dbReference type="Proteomes" id="UP000005019"/>
    </source>
</evidence>
<name>F5RAU8_METUF</name>
<evidence type="ECO:0000313" key="1">
    <source>
        <dbReference type="EMBL" id="EGK72319.1"/>
    </source>
</evidence>
<sequence length="183" mass="20492">MADTVLLSYLLGVASALSGYPEVPLADLPTLRLMAPAALVEEACPDEPRECEKLVALYDHDREQILVRADLDLDNPADNSFLVHEFVHVLEARQKGALYQHDCNATLRSEREAYRVQNRYLQQEGRAERFGTMLATMVCARDQRMAGGESMKLELAPGASSEERVLENFMQELRDGAAAARRR</sequence>
<accession>F5RAU8</accession>
<gene>
    <name evidence="1" type="ORF">METUNv1_01435</name>
</gene>